<dbReference type="EMBL" id="AUXT01000152">
    <property type="protein sequence ID" value="KZN47794.1"/>
    <property type="molecule type" value="Genomic_DNA"/>
</dbReference>
<sequence length="58" mass="6509">MEEVAKKSKKKRPVMCESGRRGRLIWSRALTLTPSITHKGEVESLLSVVNTAENLQTI</sequence>
<gene>
    <name evidence="1" type="ORF">N482_09210</name>
</gene>
<dbReference type="PATRIC" id="fig|1365253.3.peg.2257"/>
<comment type="caution">
    <text evidence="1">The sequence shown here is derived from an EMBL/GenBank/DDBJ whole genome shotgun (WGS) entry which is preliminary data.</text>
</comment>
<organism evidence="1 2">
    <name type="scientific">Pseudoalteromonas luteoviolacea NCIMB 1942</name>
    <dbReference type="NCBI Taxonomy" id="1365253"/>
    <lineage>
        <taxon>Bacteria</taxon>
        <taxon>Pseudomonadati</taxon>
        <taxon>Pseudomonadota</taxon>
        <taxon>Gammaproteobacteria</taxon>
        <taxon>Alteromonadales</taxon>
        <taxon>Pseudoalteromonadaceae</taxon>
        <taxon>Pseudoalteromonas</taxon>
    </lineage>
</organism>
<reference evidence="1 2" key="1">
    <citation type="submission" date="2013-07" db="EMBL/GenBank/DDBJ databases">
        <title>Comparative Genomic and Metabolomic Analysis of Twelve Strains of Pseudoalteromonas luteoviolacea.</title>
        <authorList>
            <person name="Vynne N.G."/>
            <person name="Mansson M."/>
            <person name="Gram L."/>
        </authorList>
    </citation>
    <scope>NUCLEOTIDE SEQUENCE [LARGE SCALE GENOMIC DNA]</scope>
    <source>
        <strain evidence="1 2">NCIMB 1942</strain>
    </source>
</reference>
<dbReference type="Proteomes" id="UP000076587">
    <property type="component" value="Unassembled WGS sequence"/>
</dbReference>
<name>A0A167CL79_9GAMM</name>
<dbReference type="AlphaFoldDB" id="A0A167CL79"/>
<evidence type="ECO:0000313" key="2">
    <source>
        <dbReference type="Proteomes" id="UP000076587"/>
    </source>
</evidence>
<proteinExistence type="predicted"/>
<protein>
    <submittedName>
        <fullName evidence="1">Uncharacterized protein</fullName>
    </submittedName>
</protein>
<accession>A0A167CL79</accession>
<evidence type="ECO:0000313" key="1">
    <source>
        <dbReference type="EMBL" id="KZN47794.1"/>
    </source>
</evidence>